<evidence type="ECO:0000313" key="1">
    <source>
        <dbReference type="EMBL" id="CDN87311.1"/>
    </source>
</evidence>
<protein>
    <submittedName>
        <fullName evidence="1">GP68 protein</fullName>
    </submittedName>
</protein>
<keyword evidence="2" id="KW-1185">Reference proteome</keyword>
<dbReference type="EMBL" id="CCAE010000010">
    <property type="protein sequence ID" value="CDN87311.1"/>
    <property type="molecule type" value="Genomic_DNA"/>
</dbReference>
<organism evidence="1 2">
    <name type="scientific">Hydrogenophaga intermedia</name>
    <dbReference type="NCBI Taxonomy" id="65786"/>
    <lineage>
        <taxon>Bacteria</taxon>
        <taxon>Pseudomonadati</taxon>
        <taxon>Pseudomonadota</taxon>
        <taxon>Betaproteobacteria</taxon>
        <taxon>Burkholderiales</taxon>
        <taxon>Comamonadaceae</taxon>
        <taxon>Hydrogenophaga</taxon>
    </lineage>
</organism>
<gene>
    <name evidence="1" type="ORF">BN948_01731</name>
</gene>
<proteinExistence type="predicted"/>
<dbReference type="Proteomes" id="UP000028878">
    <property type="component" value="Unassembled WGS sequence"/>
</dbReference>
<accession>A0A1L1PRU1</accession>
<dbReference type="SUPFAM" id="SSF55729">
    <property type="entry name" value="Acyl-CoA N-acyltransferases (Nat)"/>
    <property type="match status" value="1"/>
</dbReference>
<sequence length="148" mass="16560">MGKSIVVGQKERVGAWVAERVDLQAPWVNFEAMGLELNGELIAGVVFDSYVKDARCCMHVAGLRGTWLNRPFLRAAFDYAFGKMGCKVVIGLVNADNDAALRFDRHLGFEEVARIKDGAGDCDLLVLAMRREQCRWLTLREQRDEALA</sequence>
<dbReference type="RefSeq" id="WP_051756018.1">
    <property type="nucleotide sequence ID" value="NZ_CCAE010000010.1"/>
</dbReference>
<dbReference type="Gene3D" id="3.40.630.30">
    <property type="match status" value="1"/>
</dbReference>
<reference evidence="2" key="1">
    <citation type="submission" date="2014-11" db="EMBL/GenBank/DDBJ databases">
        <title>Draft genome sequence of Hydrogenophaga intermedia S1.</title>
        <authorList>
            <person name="Gan H.M."/>
            <person name="Chew T.H."/>
            <person name="Stolz A."/>
        </authorList>
    </citation>
    <scope>NUCLEOTIDE SEQUENCE [LARGE SCALE GENOMIC DNA]</scope>
    <source>
        <strain evidence="2">S1</strain>
    </source>
</reference>
<evidence type="ECO:0000313" key="2">
    <source>
        <dbReference type="Proteomes" id="UP000028878"/>
    </source>
</evidence>
<name>A0A1L1PRU1_HYDIT</name>
<dbReference type="InterPro" id="IPR016181">
    <property type="entry name" value="Acyl_CoA_acyltransferase"/>
</dbReference>
<dbReference type="AlphaFoldDB" id="A0A1L1PRU1"/>